<proteinExistence type="predicted"/>
<protein>
    <submittedName>
        <fullName evidence="2">Uncharacterized protein</fullName>
    </submittedName>
</protein>
<evidence type="ECO:0000313" key="2">
    <source>
        <dbReference type="EMBL" id="PAN20181.2"/>
    </source>
</evidence>
<sequence>MSLHARSMVPPLDNLSRVIFSHRRLPKSTALPIAPRPTFRFAVSPRDSPTPTRSRRRKRAADPLSPRHDSCRGAAAVDPRPARSDSRSGCGATTATANARAPPCHEAAAA</sequence>
<gene>
    <name evidence="2" type="ORF">PAHAL_3G335100</name>
</gene>
<dbReference type="Gramene" id="PAN20181">
    <property type="protein sequence ID" value="PAN20181"/>
    <property type="gene ID" value="PAHAL_3G335100"/>
</dbReference>
<name>A0A2S3HD06_9POAL</name>
<feature type="compositionally biased region" description="Low complexity" evidence="1">
    <location>
        <begin position="92"/>
        <end position="110"/>
    </location>
</feature>
<evidence type="ECO:0000256" key="1">
    <source>
        <dbReference type="SAM" id="MobiDB-lite"/>
    </source>
</evidence>
<dbReference type="AlphaFoldDB" id="A0A2S3HD06"/>
<feature type="region of interest" description="Disordered" evidence="1">
    <location>
        <begin position="24"/>
        <end position="110"/>
    </location>
</feature>
<organism evidence="2">
    <name type="scientific">Panicum hallii</name>
    <dbReference type="NCBI Taxonomy" id="206008"/>
    <lineage>
        <taxon>Eukaryota</taxon>
        <taxon>Viridiplantae</taxon>
        <taxon>Streptophyta</taxon>
        <taxon>Embryophyta</taxon>
        <taxon>Tracheophyta</taxon>
        <taxon>Spermatophyta</taxon>
        <taxon>Magnoliopsida</taxon>
        <taxon>Liliopsida</taxon>
        <taxon>Poales</taxon>
        <taxon>Poaceae</taxon>
        <taxon>PACMAD clade</taxon>
        <taxon>Panicoideae</taxon>
        <taxon>Panicodae</taxon>
        <taxon>Paniceae</taxon>
        <taxon>Panicinae</taxon>
        <taxon>Panicum</taxon>
        <taxon>Panicum sect. Panicum</taxon>
    </lineage>
</organism>
<dbReference type="EMBL" id="CM008048">
    <property type="protein sequence ID" value="PAN20181.2"/>
    <property type="molecule type" value="Genomic_DNA"/>
</dbReference>
<accession>A0A2S3HD06</accession>
<reference evidence="2" key="1">
    <citation type="submission" date="2018-04" db="EMBL/GenBank/DDBJ databases">
        <title>WGS assembly of Panicum hallii.</title>
        <authorList>
            <person name="Lovell J."/>
            <person name="Jenkins J."/>
            <person name="Lowry D."/>
            <person name="Mamidi S."/>
            <person name="Sreedasyam A."/>
            <person name="Weng X."/>
            <person name="Barry K."/>
            <person name="Bonette J."/>
            <person name="Campitelli B."/>
            <person name="Daum C."/>
            <person name="Gordon S."/>
            <person name="Gould B."/>
            <person name="Lipzen A."/>
            <person name="Macqueen A."/>
            <person name="Palacio-Mejia J."/>
            <person name="Plott C."/>
            <person name="Shakirov E."/>
            <person name="Shu S."/>
            <person name="Yoshinaga Y."/>
            <person name="Zane M."/>
            <person name="Rokhsar D."/>
            <person name="Grimwood J."/>
            <person name="Schmutz J."/>
            <person name="Juenger T."/>
        </authorList>
    </citation>
    <scope>NUCLEOTIDE SEQUENCE [LARGE SCALE GENOMIC DNA]</scope>
    <source>
        <strain evidence="2">FIL2</strain>
    </source>
</reference>
<dbReference type="Proteomes" id="UP000243499">
    <property type="component" value="Chromosome 3"/>
</dbReference>